<dbReference type="CDD" id="cd00093">
    <property type="entry name" value="HTH_XRE"/>
    <property type="match status" value="1"/>
</dbReference>
<dbReference type="PANTHER" id="PTHR34475">
    <property type="match status" value="1"/>
</dbReference>
<evidence type="ECO:0000256" key="2">
    <source>
        <dbReference type="SAM" id="Phobius"/>
    </source>
</evidence>
<dbReference type="SUPFAM" id="SSF47413">
    <property type="entry name" value="lambda repressor-like DNA-binding domains"/>
    <property type="match status" value="1"/>
</dbReference>
<dbReference type="InterPro" id="IPR013783">
    <property type="entry name" value="Ig-like_fold"/>
</dbReference>
<sequence>MTKSIGKLLMSQREKKKLTLEDIYKFIKIHPKYLYALENDDYSVFKGKVHAKGFLKVYSEFLDLNLDEVLALWRREYEGGFDAIDNERKVKLKNLDNYSFVLTTKIVLTALGIIFCILFFGYLFYQYKNYTDAPKLDIYYPQNNLLLEQDILDVTGKTDIDSEVFINNQKIILNPDGSFATSIKLKEGINSLKITAVNKLLKKTEIIRTVIYRPGKVNIEKTEETSESTESTPPEETQPIIKDIQQ</sequence>
<keyword evidence="2" id="KW-1133">Transmembrane helix</keyword>
<dbReference type="Gene3D" id="1.10.260.40">
    <property type="entry name" value="lambda repressor-like DNA-binding domains"/>
    <property type="match status" value="1"/>
</dbReference>
<dbReference type="InterPro" id="IPR010982">
    <property type="entry name" value="Lambda_DNA-bd_dom_sf"/>
</dbReference>
<dbReference type="GO" id="GO:0003677">
    <property type="term" value="F:DNA binding"/>
    <property type="evidence" value="ECO:0007669"/>
    <property type="project" value="InterPro"/>
</dbReference>
<evidence type="ECO:0000313" key="3">
    <source>
        <dbReference type="EMBL" id="OGC48203.1"/>
    </source>
</evidence>
<dbReference type="InterPro" id="IPR001387">
    <property type="entry name" value="Cro/C1-type_HTH"/>
</dbReference>
<reference evidence="3 4" key="1">
    <citation type="journal article" date="2016" name="Nat. Commun.">
        <title>Thousands of microbial genomes shed light on interconnected biogeochemical processes in an aquifer system.</title>
        <authorList>
            <person name="Anantharaman K."/>
            <person name="Brown C.T."/>
            <person name="Hug L.A."/>
            <person name="Sharon I."/>
            <person name="Castelle C.J."/>
            <person name="Probst A.J."/>
            <person name="Thomas B.C."/>
            <person name="Singh A."/>
            <person name="Wilkins M.J."/>
            <person name="Karaoz U."/>
            <person name="Brodie E.L."/>
            <person name="Williams K.H."/>
            <person name="Hubbard S.S."/>
            <person name="Banfield J.F."/>
        </authorList>
    </citation>
    <scope>NUCLEOTIDE SEQUENCE [LARGE SCALE GENOMIC DNA]</scope>
</reference>
<keyword evidence="2" id="KW-0812">Transmembrane</keyword>
<keyword evidence="2" id="KW-0472">Membrane</keyword>
<dbReference type="AlphaFoldDB" id="A0A1F4UVI2"/>
<evidence type="ECO:0008006" key="5">
    <source>
        <dbReference type="Google" id="ProtNLM"/>
    </source>
</evidence>
<feature type="compositionally biased region" description="Low complexity" evidence="1">
    <location>
        <begin position="228"/>
        <end position="237"/>
    </location>
</feature>
<name>A0A1F4UVI2_UNCKA</name>
<protein>
    <recommendedName>
        <fullName evidence="5">HTH cro/C1-type domain-containing protein</fullName>
    </recommendedName>
</protein>
<evidence type="ECO:0000256" key="1">
    <source>
        <dbReference type="SAM" id="MobiDB-lite"/>
    </source>
</evidence>
<feature type="region of interest" description="Disordered" evidence="1">
    <location>
        <begin position="221"/>
        <end position="246"/>
    </location>
</feature>
<dbReference type="Pfam" id="PF13413">
    <property type="entry name" value="HTH_25"/>
    <property type="match status" value="1"/>
</dbReference>
<dbReference type="Gene3D" id="2.60.40.10">
    <property type="entry name" value="Immunoglobulins"/>
    <property type="match status" value="1"/>
</dbReference>
<dbReference type="InterPro" id="IPR050400">
    <property type="entry name" value="Bact_Cytoskel_RodZ"/>
</dbReference>
<dbReference type="EMBL" id="MEVF01000044">
    <property type="protein sequence ID" value="OGC48203.1"/>
    <property type="molecule type" value="Genomic_DNA"/>
</dbReference>
<dbReference type="Pfam" id="PF09136">
    <property type="entry name" value="Glucodextran_B"/>
    <property type="match status" value="1"/>
</dbReference>
<proteinExistence type="predicted"/>
<feature type="transmembrane region" description="Helical" evidence="2">
    <location>
        <begin position="98"/>
        <end position="125"/>
    </location>
</feature>
<accession>A0A1F4UVI2</accession>
<comment type="caution">
    <text evidence="3">The sequence shown here is derived from an EMBL/GenBank/DDBJ whole genome shotgun (WGS) entry which is preliminary data.</text>
</comment>
<organism evidence="3 4">
    <name type="scientific">candidate division WWE3 bacterium RIFCSPLOWO2_01_FULL_37_15</name>
    <dbReference type="NCBI Taxonomy" id="1802622"/>
    <lineage>
        <taxon>Bacteria</taxon>
        <taxon>Katanobacteria</taxon>
    </lineage>
</organism>
<dbReference type="PANTHER" id="PTHR34475:SF1">
    <property type="entry name" value="CYTOSKELETON PROTEIN RODZ"/>
    <property type="match status" value="1"/>
</dbReference>
<evidence type="ECO:0000313" key="4">
    <source>
        <dbReference type="Proteomes" id="UP000177458"/>
    </source>
</evidence>
<dbReference type="Proteomes" id="UP000177458">
    <property type="component" value="Unassembled WGS sequence"/>
</dbReference>
<gene>
    <name evidence="3" type="ORF">A3A69_02815</name>
</gene>